<feature type="compositionally biased region" description="Polar residues" evidence="1">
    <location>
        <begin position="15"/>
        <end position="28"/>
    </location>
</feature>
<feature type="region of interest" description="Disordered" evidence="1">
    <location>
        <begin position="62"/>
        <end position="120"/>
    </location>
</feature>
<organism evidence="2 3">
    <name type="scientific">Botryosphaeria dothidea</name>
    <dbReference type="NCBI Taxonomy" id="55169"/>
    <lineage>
        <taxon>Eukaryota</taxon>
        <taxon>Fungi</taxon>
        <taxon>Dikarya</taxon>
        <taxon>Ascomycota</taxon>
        <taxon>Pezizomycotina</taxon>
        <taxon>Dothideomycetes</taxon>
        <taxon>Dothideomycetes incertae sedis</taxon>
        <taxon>Botryosphaeriales</taxon>
        <taxon>Botryosphaeriaceae</taxon>
        <taxon>Botryosphaeria</taxon>
    </lineage>
</organism>
<comment type="caution">
    <text evidence="2">The sequence shown here is derived from an EMBL/GenBank/DDBJ whole genome shotgun (WGS) entry which is preliminary data.</text>
</comment>
<feature type="region of interest" description="Disordered" evidence="1">
    <location>
        <begin position="15"/>
        <end position="45"/>
    </location>
</feature>
<proteinExistence type="predicted"/>
<evidence type="ECO:0000313" key="3">
    <source>
        <dbReference type="Proteomes" id="UP000572817"/>
    </source>
</evidence>
<gene>
    <name evidence="2" type="ORF">GTA08_BOTSDO13437</name>
</gene>
<evidence type="ECO:0000256" key="1">
    <source>
        <dbReference type="SAM" id="MobiDB-lite"/>
    </source>
</evidence>
<feature type="compositionally biased region" description="Basic and acidic residues" evidence="1">
    <location>
        <begin position="99"/>
        <end position="114"/>
    </location>
</feature>
<dbReference type="AlphaFoldDB" id="A0A8H4J0Y2"/>
<reference evidence="2" key="1">
    <citation type="submission" date="2020-04" db="EMBL/GenBank/DDBJ databases">
        <title>Genome Assembly and Annotation of Botryosphaeria dothidea sdau 11-99, a Latent Pathogen of Apple Fruit Ring Rot in China.</title>
        <authorList>
            <person name="Yu C."/>
            <person name="Diao Y."/>
            <person name="Lu Q."/>
            <person name="Zhao J."/>
            <person name="Cui S."/>
            <person name="Peng C."/>
            <person name="He B."/>
            <person name="Liu H."/>
        </authorList>
    </citation>
    <scope>NUCLEOTIDE SEQUENCE [LARGE SCALE GENOMIC DNA]</scope>
    <source>
        <strain evidence="2">Sdau11-99</strain>
    </source>
</reference>
<sequence length="120" mass="12740">MPSFSAGISSLNAGYIATSQQDRTSTHMPNGEPRPGVDNQPSQKALEVRRAKIAEVDRLIAEAKERRERGESSKERGNHGEKDVASADAGSVSDSGVGGEKRGWLHGLREKIAGRGEGSA</sequence>
<accession>A0A8H4J0Y2</accession>
<dbReference type="OrthoDB" id="3943320at2759"/>
<protein>
    <submittedName>
        <fullName evidence="2">Uncharacterized protein</fullName>
    </submittedName>
</protein>
<name>A0A8H4J0Y2_9PEZI</name>
<dbReference type="Proteomes" id="UP000572817">
    <property type="component" value="Unassembled WGS sequence"/>
</dbReference>
<feature type="compositionally biased region" description="Low complexity" evidence="1">
    <location>
        <begin position="86"/>
        <end position="95"/>
    </location>
</feature>
<dbReference type="EMBL" id="WWBZ02000012">
    <property type="protein sequence ID" value="KAF4311025.1"/>
    <property type="molecule type" value="Genomic_DNA"/>
</dbReference>
<evidence type="ECO:0000313" key="2">
    <source>
        <dbReference type="EMBL" id="KAF4311025.1"/>
    </source>
</evidence>
<feature type="compositionally biased region" description="Basic and acidic residues" evidence="1">
    <location>
        <begin position="62"/>
        <end position="85"/>
    </location>
</feature>
<keyword evidence="3" id="KW-1185">Reference proteome</keyword>